<evidence type="ECO:0000256" key="7">
    <source>
        <dbReference type="ARBA" id="ARBA00022692"/>
    </source>
</evidence>
<dbReference type="GO" id="GO:0005886">
    <property type="term" value="C:plasma membrane"/>
    <property type="evidence" value="ECO:0007669"/>
    <property type="project" value="UniProtKB-SubCell"/>
</dbReference>
<dbReference type="EC" id="7.2.1.1" evidence="16 17"/>
<accession>A0A7W0C630</accession>
<evidence type="ECO:0000256" key="9">
    <source>
        <dbReference type="ARBA" id="ARBA00022989"/>
    </source>
</evidence>
<dbReference type="RefSeq" id="WP_181549421.1">
    <property type="nucleotide sequence ID" value="NZ_JACDUS010000001.1"/>
</dbReference>
<comment type="function">
    <text evidence="16">NQR complex catalyzes the reduction of ubiquinone-1 to ubiquinol by two successive reactions, coupled with the transport of Na(+) ions from the cytoplasm to the periplasm. NqrA to NqrE are probably involved in the second step, the conversion of ubisemiquinone to ubiquinol.</text>
</comment>
<keyword evidence="3" id="KW-0997">Cell inner membrane</keyword>
<comment type="similarity">
    <text evidence="16 17">Belongs to the NqrC family.</text>
</comment>
<dbReference type="NCBIfam" id="TIGR01938">
    <property type="entry name" value="nqrC"/>
    <property type="match status" value="1"/>
</dbReference>
<keyword evidence="15 16" id="KW-0739">Sodium transport</keyword>
<comment type="caution">
    <text evidence="19">The sequence shown here is derived from an EMBL/GenBank/DDBJ whole genome shotgun (WGS) entry which is preliminary data.</text>
</comment>
<reference evidence="19 20" key="1">
    <citation type="submission" date="2020-07" db="EMBL/GenBank/DDBJ databases">
        <title>Genomic Encyclopedia of Type Strains, Phase IV (KMG-IV): sequencing the most valuable type-strain genomes for metagenomic binning, comparative biology and taxonomic classification.</title>
        <authorList>
            <person name="Goeker M."/>
        </authorList>
    </citation>
    <scope>NUCLEOTIDE SEQUENCE [LARGE SCALE GENOMIC DNA]</scope>
    <source>
        <strain evidence="19 20">DSM 17721</strain>
    </source>
</reference>
<evidence type="ECO:0000256" key="4">
    <source>
        <dbReference type="ARBA" id="ARBA00022553"/>
    </source>
</evidence>
<evidence type="ECO:0000256" key="15">
    <source>
        <dbReference type="ARBA" id="ARBA00023201"/>
    </source>
</evidence>
<keyword evidence="20" id="KW-1185">Reference proteome</keyword>
<name>A0A7W0C630_9BACT</name>
<evidence type="ECO:0000256" key="12">
    <source>
        <dbReference type="ARBA" id="ARBA00023065"/>
    </source>
</evidence>
<keyword evidence="13 16" id="KW-0830">Ubiquinone</keyword>
<keyword evidence="12 16" id="KW-0406">Ion transport</keyword>
<evidence type="ECO:0000256" key="11">
    <source>
        <dbReference type="ARBA" id="ARBA00023053"/>
    </source>
</evidence>
<evidence type="ECO:0000256" key="6">
    <source>
        <dbReference type="ARBA" id="ARBA00022643"/>
    </source>
</evidence>
<comment type="subunit">
    <text evidence="16 17">Composed of six subunits; NqrA, NqrB, NqrC, NqrD, NqrE and NqrF.</text>
</comment>
<evidence type="ECO:0000313" key="19">
    <source>
        <dbReference type="EMBL" id="MBA2879715.1"/>
    </source>
</evidence>
<comment type="catalytic activity">
    <reaction evidence="16 17">
        <text>a ubiquinone + n Na(+)(in) + NADH + H(+) = a ubiquinol + n Na(+)(out) + NAD(+)</text>
        <dbReference type="Rhea" id="RHEA:47748"/>
        <dbReference type="Rhea" id="RHEA-COMP:9565"/>
        <dbReference type="Rhea" id="RHEA-COMP:9566"/>
        <dbReference type="ChEBI" id="CHEBI:15378"/>
        <dbReference type="ChEBI" id="CHEBI:16389"/>
        <dbReference type="ChEBI" id="CHEBI:17976"/>
        <dbReference type="ChEBI" id="CHEBI:29101"/>
        <dbReference type="ChEBI" id="CHEBI:57540"/>
        <dbReference type="ChEBI" id="CHEBI:57945"/>
        <dbReference type="EC" id="7.2.1.1"/>
    </reaction>
</comment>
<sequence>MSETLKSIGFALGMCLVCGVLLTAAATGLQPMQEKNRLSDRQKNVLYTVDLASRDKAYTPEQIRDIYEKNIDKIRVSAAGEIAEPAEDKAGDGQVLTIYLYTKNGEIQNYIIPIESQGLWGKIYGYMALENDGSTVAGFTVYEHSETPGLGGEIEKQWFQENFEGKKIVDRTGRFVAVQIAKGDVDKRVPEEKESHYVDGISGATLTGRYLSKGLEKTLSRYEPVSLCFRKQRLSCRLQEPTDPGEK</sequence>
<evidence type="ECO:0000256" key="14">
    <source>
        <dbReference type="ARBA" id="ARBA00023136"/>
    </source>
</evidence>
<evidence type="ECO:0000256" key="2">
    <source>
        <dbReference type="ARBA" id="ARBA00022475"/>
    </source>
</evidence>
<evidence type="ECO:0000256" key="10">
    <source>
        <dbReference type="ARBA" id="ARBA00023027"/>
    </source>
</evidence>
<keyword evidence="8 16" id="KW-1278">Translocase</keyword>
<dbReference type="Proteomes" id="UP000525298">
    <property type="component" value="Unassembled WGS sequence"/>
</dbReference>
<comment type="caution">
    <text evidence="16">Lacks conserved residue(s) required for the propagation of feature annotation.</text>
</comment>
<evidence type="ECO:0000259" key="18">
    <source>
        <dbReference type="SMART" id="SM00900"/>
    </source>
</evidence>
<keyword evidence="19" id="KW-0560">Oxidoreductase</keyword>
<keyword evidence="7 16" id="KW-0812">Transmembrane</keyword>
<comment type="cofactor">
    <cofactor evidence="16 17">
        <name>FMN</name>
        <dbReference type="ChEBI" id="CHEBI:58210"/>
    </cofactor>
</comment>
<keyword evidence="10 16" id="KW-0520">NAD</keyword>
<keyword evidence="9 16" id="KW-1133">Transmembrane helix</keyword>
<dbReference type="Pfam" id="PF04205">
    <property type="entry name" value="FMN_bind"/>
    <property type="match status" value="1"/>
</dbReference>
<gene>
    <name evidence="16" type="primary">nqrC</name>
    <name evidence="19" type="ORF">HNR65_000022</name>
</gene>
<evidence type="ECO:0000256" key="16">
    <source>
        <dbReference type="HAMAP-Rule" id="MF_00427"/>
    </source>
</evidence>
<feature type="modified residue" description="FMN phosphoryl threonine" evidence="16">
    <location>
        <position position="205"/>
    </location>
</feature>
<dbReference type="GO" id="GO:0010181">
    <property type="term" value="F:FMN binding"/>
    <property type="evidence" value="ECO:0007669"/>
    <property type="project" value="UniProtKB-UniRule"/>
</dbReference>
<dbReference type="AlphaFoldDB" id="A0A7W0C630"/>
<protein>
    <recommendedName>
        <fullName evidence="16 17">Na(+)-translocating NADH-quinone reductase subunit C</fullName>
        <shortName evidence="16 17">Na(+)-NQR subunit C</shortName>
        <shortName evidence="16 17">Na(+)-translocating NQR subunit C</shortName>
        <ecNumber evidence="16 17">7.2.1.1</ecNumber>
    </recommendedName>
    <alternativeName>
        <fullName evidence="16 17">NQR complex subunit C</fullName>
    </alternativeName>
    <alternativeName>
        <fullName evidence="16 17">NQR-1 subunit C</fullName>
    </alternativeName>
</protein>
<evidence type="ECO:0000256" key="1">
    <source>
        <dbReference type="ARBA" id="ARBA00022448"/>
    </source>
</evidence>
<keyword evidence="4 16" id="KW-0597">Phosphoprotein</keyword>
<keyword evidence="2 16" id="KW-1003">Cell membrane</keyword>
<proteinExistence type="inferred from homology"/>
<dbReference type="PIRSF" id="PIRSF009437">
    <property type="entry name" value="NQR-1_subunit_C"/>
    <property type="match status" value="1"/>
</dbReference>
<evidence type="ECO:0000256" key="8">
    <source>
        <dbReference type="ARBA" id="ARBA00022967"/>
    </source>
</evidence>
<evidence type="ECO:0000256" key="3">
    <source>
        <dbReference type="ARBA" id="ARBA00022519"/>
    </source>
</evidence>
<keyword evidence="11 16" id="KW-0915">Sodium</keyword>
<keyword evidence="5 16" id="KW-0285">Flavoprotein</keyword>
<keyword evidence="14 16" id="KW-0472">Membrane</keyword>
<evidence type="ECO:0000256" key="13">
    <source>
        <dbReference type="ARBA" id="ARBA00023075"/>
    </source>
</evidence>
<feature type="domain" description="FMN-binding" evidence="18">
    <location>
        <begin position="118"/>
        <end position="222"/>
    </location>
</feature>
<dbReference type="EMBL" id="JACDUS010000001">
    <property type="protein sequence ID" value="MBA2879715.1"/>
    <property type="molecule type" value="Genomic_DNA"/>
</dbReference>
<evidence type="ECO:0000313" key="20">
    <source>
        <dbReference type="Proteomes" id="UP000525298"/>
    </source>
</evidence>
<dbReference type="InterPro" id="IPR010204">
    <property type="entry name" value="NqrC"/>
</dbReference>
<dbReference type="HAMAP" id="MF_00427">
    <property type="entry name" value="NqrC"/>
    <property type="match status" value="1"/>
</dbReference>
<evidence type="ECO:0000256" key="17">
    <source>
        <dbReference type="PIRNR" id="PIRNR009437"/>
    </source>
</evidence>
<evidence type="ECO:0000256" key="5">
    <source>
        <dbReference type="ARBA" id="ARBA00022630"/>
    </source>
</evidence>
<dbReference type="GO" id="GO:0006814">
    <property type="term" value="P:sodium ion transport"/>
    <property type="evidence" value="ECO:0007669"/>
    <property type="project" value="UniProtKB-UniRule"/>
</dbReference>
<dbReference type="PANTHER" id="PTHR37838">
    <property type="entry name" value="NA(+)-TRANSLOCATING NADH-QUINONE REDUCTASE SUBUNIT C"/>
    <property type="match status" value="1"/>
</dbReference>
<comment type="subcellular location">
    <subcellularLocation>
        <location evidence="16">Cell membrane</location>
        <topology evidence="16">Single-pass membrane protein</topology>
    </subcellularLocation>
</comment>
<dbReference type="GO" id="GO:0016655">
    <property type="term" value="F:oxidoreductase activity, acting on NAD(P)H, quinone or similar compound as acceptor"/>
    <property type="evidence" value="ECO:0007669"/>
    <property type="project" value="UniProtKB-UniRule"/>
</dbReference>
<keyword evidence="1 16" id="KW-0813">Transport</keyword>
<keyword evidence="6 16" id="KW-0288">FMN</keyword>
<dbReference type="PANTHER" id="PTHR37838:SF1">
    <property type="entry name" value="NA(+)-TRANSLOCATING NADH-QUINONE REDUCTASE SUBUNIT C"/>
    <property type="match status" value="1"/>
</dbReference>
<dbReference type="SMART" id="SM00900">
    <property type="entry name" value="FMN_bind"/>
    <property type="match status" value="1"/>
</dbReference>
<dbReference type="InterPro" id="IPR007329">
    <property type="entry name" value="FMN-bd"/>
</dbReference>
<organism evidence="19 20">
    <name type="scientific">Desulfosalsimonas propionicica</name>
    <dbReference type="NCBI Taxonomy" id="332175"/>
    <lineage>
        <taxon>Bacteria</taxon>
        <taxon>Pseudomonadati</taxon>
        <taxon>Thermodesulfobacteriota</taxon>
        <taxon>Desulfobacteria</taxon>
        <taxon>Desulfobacterales</taxon>
        <taxon>Desulfosalsimonadaceae</taxon>
        <taxon>Desulfosalsimonas</taxon>
    </lineage>
</organism>